<dbReference type="PROSITE" id="PS51118">
    <property type="entry name" value="HTH_HXLR"/>
    <property type="match status" value="1"/>
</dbReference>
<reference evidence="6" key="2">
    <citation type="journal article" date="2020" name="Antonie Van Leeuwenhoek">
        <title>Labilibaculum antarcticum sp. nov., a novel facultative anaerobic, psychrotorelant bacterium isolated from marine sediment of Antarctica.</title>
        <authorList>
            <person name="Watanabe M."/>
            <person name="Kojima H."/>
            <person name="Fukui M."/>
        </authorList>
    </citation>
    <scope>NUCLEOTIDE SEQUENCE [LARGE SCALE GENOMIC DNA]</scope>
    <source>
        <strain evidence="6">SPP2</strain>
    </source>
</reference>
<dbReference type="SUPFAM" id="SSF46785">
    <property type="entry name" value="Winged helix' DNA-binding domain"/>
    <property type="match status" value="1"/>
</dbReference>
<dbReference type="InterPro" id="IPR036390">
    <property type="entry name" value="WH_DNA-bd_sf"/>
</dbReference>
<keyword evidence="6" id="KW-1185">Reference proteome</keyword>
<dbReference type="RefSeq" id="WP_096432024.1">
    <property type="nucleotide sequence ID" value="NZ_AP018042.1"/>
</dbReference>
<dbReference type="PANTHER" id="PTHR33204:SF29">
    <property type="entry name" value="TRANSCRIPTIONAL REGULATOR"/>
    <property type="match status" value="1"/>
</dbReference>
<evidence type="ECO:0000256" key="2">
    <source>
        <dbReference type="ARBA" id="ARBA00023125"/>
    </source>
</evidence>
<organism evidence="5 6">
    <name type="scientific">Labilibaculum antarcticum</name>
    <dbReference type="NCBI Taxonomy" id="1717717"/>
    <lineage>
        <taxon>Bacteria</taxon>
        <taxon>Pseudomonadati</taxon>
        <taxon>Bacteroidota</taxon>
        <taxon>Bacteroidia</taxon>
        <taxon>Marinilabiliales</taxon>
        <taxon>Marinifilaceae</taxon>
        <taxon>Labilibaculum</taxon>
    </lineage>
</organism>
<dbReference type="GO" id="GO:0003677">
    <property type="term" value="F:DNA binding"/>
    <property type="evidence" value="ECO:0007669"/>
    <property type="project" value="UniProtKB-KW"/>
</dbReference>
<dbReference type="Pfam" id="PF01638">
    <property type="entry name" value="HxlR"/>
    <property type="match status" value="1"/>
</dbReference>
<gene>
    <name evidence="5" type="ORF">ALGA_3760</name>
</gene>
<dbReference type="EMBL" id="AP018042">
    <property type="protein sequence ID" value="BAX82052.1"/>
    <property type="molecule type" value="Genomic_DNA"/>
</dbReference>
<dbReference type="KEGG" id="mbas:ALGA_3760"/>
<dbReference type="PANTHER" id="PTHR33204">
    <property type="entry name" value="TRANSCRIPTIONAL REGULATOR, MARR FAMILY"/>
    <property type="match status" value="1"/>
</dbReference>
<dbReference type="OrthoDB" id="8231503at2"/>
<feature type="domain" description="HTH hxlR-type" evidence="4">
    <location>
        <begin position="20"/>
        <end position="118"/>
    </location>
</feature>
<dbReference type="InterPro" id="IPR036388">
    <property type="entry name" value="WH-like_DNA-bd_sf"/>
</dbReference>
<evidence type="ECO:0000313" key="6">
    <source>
        <dbReference type="Proteomes" id="UP000218267"/>
    </source>
</evidence>
<dbReference type="Gene3D" id="1.10.10.10">
    <property type="entry name" value="Winged helix-like DNA-binding domain superfamily/Winged helix DNA-binding domain"/>
    <property type="match status" value="1"/>
</dbReference>
<dbReference type="AlphaFoldDB" id="A0A1Y1CQ35"/>
<evidence type="ECO:0000256" key="3">
    <source>
        <dbReference type="ARBA" id="ARBA00023163"/>
    </source>
</evidence>
<reference evidence="5 6" key="1">
    <citation type="journal article" date="2018" name="Mar. Genomics">
        <title>Complete genome sequence of Marinifilaceae bacterium strain SPP2, isolated from the Antarctic marine sediment.</title>
        <authorList>
            <person name="Watanabe M."/>
            <person name="Kojima H."/>
            <person name="Fukui M."/>
        </authorList>
    </citation>
    <scope>NUCLEOTIDE SEQUENCE [LARGE SCALE GENOMIC DNA]</scope>
    <source>
        <strain evidence="5 6">SPP2</strain>
    </source>
</reference>
<dbReference type="Proteomes" id="UP000218267">
    <property type="component" value="Chromosome"/>
</dbReference>
<dbReference type="InterPro" id="IPR002577">
    <property type="entry name" value="HTH_HxlR"/>
</dbReference>
<evidence type="ECO:0000256" key="1">
    <source>
        <dbReference type="ARBA" id="ARBA00023015"/>
    </source>
</evidence>
<keyword evidence="1" id="KW-0805">Transcription regulation</keyword>
<evidence type="ECO:0000259" key="4">
    <source>
        <dbReference type="PROSITE" id="PS51118"/>
    </source>
</evidence>
<accession>A0A1Y1CQ35</accession>
<sequence>MENNSCTPKIINYDGKEYICSLAFALRLIGDKYKSLILFHLKDGEMRSGELQKSIAGLSNRMFTFSVRALENDLLVSREVYPEVPPHVVYKLTESGKAIIPIILELDEWGKAFAKDHHLYAPCE</sequence>
<keyword evidence="2" id="KW-0238">DNA-binding</keyword>
<keyword evidence="3" id="KW-0804">Transcription</keyword>
<evidence type="ECO:0000313" key="5">
    <source>
        <dbReference type="EMBL" id="BAX82052.1"/>
    </source>
</evidence>
<proteinExistence type="predicted"/>
<name>A0A1Y1CQ35_9BACT</name>
<protein>
    <submittedName>
        <fullName evidence="5">Transcriptional regulator</fullName>
    </submittedName>
</protein>